<dbReference type="OrthoDB" id="288304at2157"/>
<comment type="caution">
    <text evidence="1">The sequence shown here is derived from an EMBL/GenBank/DDBJ whole genome shotgun (WGS) entry which is preliminary data.</text>
</comment>
<organism evidence="1 2">
    <name type="scientific">Haloferax profundi</name>
    <dbReference type="NCBI Taxonomy" id="1544718"/>
    <lineage>
        <taxon>Archaea</taxon>
        <taxon>Methanobacteriati</taxon>
        <taxon>Methanobacteriota</taxon>
        <taxon>Stenosarchaea group</taxon>
        <taxon>Halobacteria</taxon>
        <taxon>Halobacteriales</taxon>
        <taxon>Haloferacaceae</taxon>
        <taxon>Haloferax</taxon>
    </lineage>
</organism>
<dbReference type="PANTHER" id="PTHR34655">
    <property type="entry name" value="CONSERVED WITHIN P. AEROPHILUM"/>
    <property type="match status" value="1"/>
</dbReference>
<protein>
    <recommendedName>
        <fullName evidence="3">Peroxiredoxin</fullName>
    </recommendedName>
</protein>
<dbReference type="RefSeq" id="WP_058572830.1">
    <property type="nucleotide sequence ID" value="NZ_LOPV01000378.1"/>
</dbReference>
<accession>A0A0W1S757</accession>
<dbReference type="AlphaFoldDB" id="A0A0W1S757"/>
<proteinExistence type="predicted"/>
<dbReference type="Proteomes" id="UP000053157">
    <property type="component" value="Unassembled WGS sequence"/>
</dbReference>
<evidence type="ECO:0008006" key="3">
    <source>
        <dbReference type="Google" id="ProtNLM"/>
    </source>
</evidence>
<dbReference type="Gene3D" id="3.40.1260.10">
    <property type="entry name" value="DsrEFH-like"/>
    <property type="match status" value="1"/>
</dbReference>
<evidence type="ECO:0000313" key="1">
    <source>
        <dbReference type="EMBL" id="KTG21930.1"/>
    </source>
</evidence>
<reference evidence="1 2" key="1">
    <citation type="submission" date="2015-12" db="EMBL/GenBank/DDBJ databases">
        <title>Haloferax profundi sp. nov. isolated from the Discovery deep brine-seawater interface in the Red Sea.</title>
        <authorList>
            <person name="Zhang G."/>
            <person name="Stingl U."/>
            <person name="Rashid M."/>
        </authorList>
    </citation>
    <scope>NUCLEOTIDE SEQUENCE [LARGE SCALE GENOMIC DNA]</scope>
    <source>
        <strain evidence="1 2">SB29</strain>
    </source>
</reference>
<dbReference type="InterPro" id="IPR027396">
    <property type="entry name" value="DsrEFH-like"/>
</dbReference>
<keyword evidence="2" id="KW-1185">Reference proteome</keyword>
<name>A0A0W1S757_9EURY</name>
<dbReference type="PANTHER" id="PTHR34655:SF2">
    <property type="entry name" value="PEROXIREDOXIN FAMILY PROTEIN"/>
    <property type="match status" value="1"/>
</dbReference>
<gene>
    <name evidence="1" type="ORF">AUR66_01900</name>
</gene>
<dbReference type="EMBL" id="LOPV01000378">
    <property type="protein sequence ID" value="KTG21930.1"/>
    <property type="molecule type" value="Genomic_DNA"/>
</dbReference>
<dbReference type="SUPFAM" id="SSF75169">
    <property type="entry name" value="DsrEFH-like"/>
    <property type="match status" value="1"/>
</dbReference>
<evidence type="ECO:0000313" key="2">
    <source>
        <dbReference type="Proteomes" id="UP000053157"/>
    </source>
</evidence>
<sequence>MTGYAIVLESARLERLQAVGNIAAIAAASEVPVDIFATMGGLEAFDKERIASMDYEMGEVGQAMMQAEGMDMAMFYENIAQAKELGPLSVYACELSMDMLGKSLDDYHEVFDDVLGVSGFLTHAEDKQVIFV</sequence>